<feature type="region of interest" description="Disordered" evidence="1">
    <location>
        <begin position="22"/>
        <end position="148"/>
    </location>
</feature>
<keyword evidence="3" id="KW-1185">Reference proteome</keyword>
<feature type="compositionally biased region" description="Basic and acidic residues" evidence="1">
    <location>
        <begin position="84"/>
        <end position="93"/>
    </location>
</feature>
<protein>
    <submittedName>
        <fullName evidence="2">Uncharacterized protein</fullName>
    </submittedName>
</protein>
<feature type="compositionally biased region" description="Basic and acidic residues" evidence="1">
    <location>
        <begin position="135"/>
        <end position="148"/>
    </location>
</feature>
<evidence type="ECO:0000256" key="1">
    <source>
        <dbReference type="SAM" id="MobiDB-lite"/>
    </source>
</evidence>
<dbReference type="Gramene" id="OB02G33270.1">
    <property type="protein sequence ID" value="OB02G33270.1"/>
    <property type="gene ID" value="OB02G33270"/>
</dbReference>
<reference evidence="2" key="1">
    <citation type="submission" date="2013-04" db="UniProtKB">
        <authorList>
            <consortium name="EnsemblPlants"/>
        </authorList>
    </citation>
    <scope>IDENTIFICATION</scope>
</reference>
<dbReference type="EnsemblPlants" id="OB02G33270.1">
    <property type="protein sequence ID" value="OB02G33270.1"/>
    <property type="gene ID" value="OB02G33270"/>
</dbReference>
<sequence>MARNSKRHKVCALVVPVWCLGRDKRSSAREMPTAAPRAPLVPTPPDAVLRKSSLARETPTPTHHQIRRAPVAMGQRGEGGGSGEEERRWRTTERPATGRGGGERQATGSAPVAEEEGAPGANRGGGGHRRRRAGRVRERRVSDGKGGREREYVQLAWLAARVPAGLPAGATRPQATGSAIPSSSYVLRAVTEQSARYLCPITAPLRLNCR</sequence>
<dbReference type="AlphaFoldDB" id="J3LFB0"/>
<evidence type="ECO:0000313" key="2">
    <source>
        <dbReference type="EnsemblPlants" id="OB02G33270.1"/>
    </source>
</evidence>
<evidence type="ECO:0000313" key="3">
    <source>
        <dbReference type="Proteomes" id="UP000006038"/>
    </source>
</evidence>
<dbReference type="HOGENOM" id="CLU_1311834_0_0_1"/>
<proteinExistence type="predicted"/>
<dbReference type="Proteomes" id="UP000006038">
    <property type="component" value="Unassembled WGS sequence"/>
</dbReference>
<organism evidence="2">
    <name type="scientific">Oryza brachyantha</name>
    <name type="common">malo sina</name>
    <dbReference type="NCBI Taxonomy" id="4533"/>
    <lineage>
        <taxon>Eukaryota</taxon>
        <taxon>Viridiplantae</taxon>
        <taxon>Streptophyta</taxon>
        <taxon>Embryophyta</taxon>
        <taxon>Tracheophyta</taxon>
        <taxon>Spermatophyta</taxon>
        <taxon>Magnoliopsida</taxon>
        <taxon>Liliopsida</taxon>
        <taxon>Poales</taxon>
        <taxon>Poaceae</taxon>
        <taxon>BOP clade</taxon>
        <taxon>Oryzoideae</taxon>
        <taxon>Oryzeae</taxon>
        <taxon>Oryzinae</taxon>
        <taxon>Oryza</taxon>
    </lineage>
</organism>
<accession>J3LFB0</accession>
<name>J3LFB0_ORYBR</name>